<dbReference type="RefSeq" id="WP_204785552.1">
    <property type="nucleotide sequence ID" value="NZ_CALVGD010000072.1"/>
</dbReference>
<dbReference type="Proteomes" id="UP000785625">
    <property type="component" value="Unassembled WGS sequence"/>
</dbReference>
<organism evidence="2 3">
    <name type="scientific">Limosilactobacillus coleohominis</name>
    <dbReference type="NCBI Taxonomy" id="181675"/>
    <lineage>
        <taxon>Bacteria</taxon>
        <taxon>Bacillati</taxon>
        <taxon>Bacillota</taxon>
        <taxon>Bacilli</taxon>
        <taxon>Lactobacillales</taxon>
        <taxon>Lactobacillaceae</taxon>
        <taxon>Limosilactobacillus</taxon>
    </lineage>
</organism>
<sequence length="66" mass="7637">MKKDINQNIQQLKSRLTGWCVLAIVLEIIAKFAPLPFIQIIAWLAVAYCILLLFMLAYLLVIKYKN</sequence>
<keyword evidence="1" id="KW-1133">Transmembrane helix</keyword>
<gene>
    <name evidence="2" type="ORF">H5975_07685</name>
</gene>
<evidence type="ECO:0000256" key="1">
    <source>
        <dbReference type="SAM" id="Phobius"/>
    </source>
</evidence>
<accession>A0ABS2H0L5</accession>
<keyword evidence="3" id="KW-1185">Reference proteome</keyword>
<feature type="transmembrane region" description="Helical" evidence="1">
    <location>
        <begin position="16"/>
        <end position="34"/>
    </location>
</feature>
<evidence type="ECO:0000313" key="2">
    <source>
        <dbReference type="EMBL" id="MBM6941328.1"/>
    </source>
</evidence>
<keyword evidence="1" id="KW-0472">Membrane</keyword>
<comment type="caution">
    <text evidence="2">The sequence shown here is derived from an EMBL/GenBank/DDBJ whole genome shotgun (WGS) entry which is preliminary data.</text>
</comment>
<proteinExistence type="predicted"/>
<dbReference type="EMBL" id="JACJKU010000111">
    <property type="protein sequence ID" value="MBM6941328.1"/>
    <property type="molecule type" value="Genomic_DNA"/>
</dbReference>
<name>A0ABS2H0L5_9LACO</name>
<keyword evidence="1" id="KW-0812">Transmembrane</keyword>
<feature type="transmembrane region" description="Helical" evidence="1">
    <location>
        <begin position="40"/>
        <end position="61"/>
    </location>
</feature>
<evidence type="ECO:0000313" key="3">
    <source>
        <dbReference type="Proteomes" id="UP000785625"/>
    </source>
</evidence>
<protein>
    <submittedName>
        <fullName evidence="2">Uncharacterized protein</fullName>
    </submittedName>
</protein>
<reference evidence="2 3" key="1">
    <citation type="journal article" date="2021" name="Sci. Rep.">
        <title>The distribution of antibiotic resistance genes in chicken gut microbiota commensals.</title>
        <authorList>
            <person name="Juricova H."/>
            <person name="Matiasovicova J."/>
            <person name="Kubasova T."/>
            <person name="Cejkova D."/>
            <person name="Rychlik I."/>
        </authorList>
    </citation>
    <scope>NUCLEOTIDE SEQUENCE [LARGE SCALE GENOMIC DNA]</scope>
    <source>
        <strain evidence="2 3">An574</strain>
    </source>
</reference>